<proteinExistence type="inferred from homology"/>
<evidence type="ECO:0000313" key="9">
    <source>
        <dbReference type="EMBL" id="GEO82080.1"/>
    </source>
</evidence>
<comment type="catalytic activity">
    <reaction evidence="6 7">
        <text>alpha-D-glucose 1-phosphate + UTP + H(+) = UDP-alpha-D-glucose + diphosphate</text>
        <dbReference type="Rhea" id="RHEA:19889"/>
        <dbReference type="ChEBI" id="CHEBI:15378"/>
        <dbReference type="ChEBI" id="CHEBI:33019"/>
        <dbReference type="ChEBI" id="CHEBI:46398"/>
        <dbReference type="ChEBI" id="CHEBI:58601"/>
        <dbReference type="ChEBI" id="CHEBI:58885"/>
        <dbReference type="EC" id="2.7.7.9"/>
    </reaction>
</comment>
<reference evidence="9 10" key="1">
    <citation type="submission" date="2019-07" db="EMBL/GenBank/DDBJ databases">
        <title>Whole genome shotgun sequence of Rhodospirillum oryzae NBRC 107573.</title>
        <authorList>
            <person name="Hosoyama A."/>
            <person name="Uohara A."/>
            <person name="Ohji S."/>
            <person name="Ichikawa N."/>
        </authorList>
    </citation>
    <scope>NUCLEOTIDE SEQUENCE [LARGE SCALE GENOMIC DNA]</scope>
    <source>
        <strain evidence="9 10">NBRC 107573</strain>
    </source>
</reference>
<organism evidence="9 10">
    <name type="scientific">Pararhodospirillum oryzae</name>
    <dbReference type="NCBI Taxonomy" id="478448"/>
    <lineage>
        <taxon>Bacteria</taxon>
        <taxon>Pseudomonadati</taxon>
        <taxon>Pseudomonadota</taxon>
        <taxon>Alphaproteobacteria</taxon>
        <taxon>Rhodospirillales</taxon>
        <taxon>Rhodospirillaceae</taxon>
        <taxon>Pararhodospirillum</taxon>
    </lineage>
</organism>
<gene>
    <name evidence="9" type="ORF">ROR02_22110</name>
</gene>
<keyword evidence="5 7" id="KW-0548">Nucleotidyltransferase</keyword>
<evidence type="ECO:0000256" key="6">
    <source>
        <dbReference type="ARBA" id="ARBA00048128"/>
    </source>
</evidence>
<dbReference type="PANTHER" id="PTHR43197">
    <property type="entry name" value="UTP--GLUCOSE-1-PHOSPHATE URIDYLYLTRANSFERASE"/>
    <property type="match status" value="1"/>
</dbReference>
<protein>
    <recommendedName>
        <fullName evidence="3 7">UTP--glucose-1-phosphate uridylyltransferase</fullName>
        <ecNumber evidence="2 7">2.7.7.9</ecNumber>
    </recommendedName>
    <alternativeName>
        <fullName evidence="7">UDP-glucose pyrophosphorylase</fullName>
    </alternativeName>
</protein>
<evidence type="ECO:0000256" key="3">
    <source>
        <dbReference type="ARBA" id="ARBA00019048"/>
    </source>
</evidence>
<dbReference type="InterPro" id="IPR005835">
    <property type="entry name" value="NTP_transferase_dom"/>
</dbReference>
<evidence type="ECO:0000256" key="1">
    <source>
        <dbReference type="ARBA" id="ARBA00006890"/>
    </source>
</evidence>
<accession>A0A512H9M6</accession>
<keyword evidence="10" id="KW-1185">Reference proteome</keyword>
<evidence type="ECO:0000313" key="10">
    <source>
        <dbReference type="Proteomes" id="UP000321567"/>
    </source>
</evidence>
<dbReference type="GO" id="GO:0003983">
    <property type="term" value="F:UTP:glucose-1-phosphate uridylyltransferase activity"/>
    <property type="evidence" value="ECO:0007669"/>
    <property type="project" value="UniProtKB-EC"/>
</dbReference>
<sequence>MSRRVRKAVFPVAGMGTRFLPATKTMAKEMLPVVDKPLIQYAVEEASAAGIDHFIFVTGRGKSVLLDHFDHMPELEALLKERGNFTVLDNLLGAKPPPGKVFSTRQQQPLGLGHAVWCARAFVGDEPFAVLLPDDLVLSETPCIKQLLDVHEKVGGNVVAVEDVPRERTNKYGILDVVEDDGTLARARGLVEKPAPNVAPSTMAIIGRYVLEPGIFAQLESVPRGAGGEIQLTDAMNAMIDSVSFHGLRYEGRRYDCGDKVGFLQANIAFALARDDMRDPVRAMLSEYTQQGS</sequence>
<comment type="caution">
    <text evidence="9">The sequence shown here is derived from an EMBL/GenBank/DDBJ whole genome shotgun (WGS) entry which is preliminary data.</text>
</comment>
<dbReference type="EC" id="2.7.7.9" evidence="2 7"/>
<feature type="domain" description="Nucleotidyl transferase" evidence="8">
    <location>
        <begin position="12"/>
        <end position="246"/>
    </location>
</feature>
<dbReference type="AlphaFoldDB" id="A0A512H9M6"/>
<dbReference type="Pfam" id="PF00483">
    <property type="entry name" value="NTP_transferase"/>
    <property type="match status" value="1"/>
</dbReference>
<evidence type="ECO:0000256" key="4">
    <source>
        <dbReference type="ARBA" id="ARBA00022679"/>
    </source>
</evidence>
<evidence type="ECO:0000259" key="8">
    <source>
        <dbReference type="Pfam" id="PF00483"/>
    </source>
</evidence>
<dbReference type="InterPro" id="IPR029044">
    <property type="entry name" value="Nucleotide-diphossugar_trans"/>
</dbReference>
<evidence type="ECO:0000256" key="7">
    <source>
        <dbReference type="RuleBase" id="RU361259"/>
    </source>
</evidence>
<name>A0A512H9M6_9PROT</name>
<dbReference type="GO" id="GO:0006011">
    <property type="term" value="P:UDP-alpha-D-glucose metabolic process"/>
    <property type="evidence" value="ECO:0007669"/>
    <property type="project" value="InterPro"/>
</dbReference>
<dbReference type="InterPro" id="IPR005771">
    <property type="entry name" value="GalU_uridylyltTrfase_bac/arc"/>
</dbReference>
<dbReference type="PANTHER" id="PTHR43197:SF1">
    <property type="entry name" value="UTP--GLUCOSE-1-PHOSPHATE URIDYLYLTRANSFERASE"/>
    <property type="match status" value="1"/>
</dbReference>
<dbReference type="EMBL" id="BJZO01000060">
    <property type="protein sequence ID" value="GEO82080.1"/>
    <property type="molecule type" value="Genomic_DNA"/>
</dbReference>
<keyword evidence="4 7" id="KW-0808">Transferase</keyword>
<evidence type="ECO:0000256" key="5">
    <source>
        <dbReference type="ARBA" id="ARBA00022695"/>
    </source>
</evidence>
<dbReference type="CDD" id="cd02541">
    <property type="entry name" value="UGPase_prokaryotic"/>
    <property type="match status" value="1"/>
</dbReference>
<comment type="similarity">
    <text evidence="1 7">Belongs to the UDPGP type 2 family.</text>
</comment>
<dbReference type="NCBIfam" id="TIGR01099">
    <property type="entry name" value="galU"/>
    <property type="match status" value="1"/>
</dbReference>
<dbReference type="RefSeq" id="WP_147164092.1">
    <property type="nucleotide sequence ID" value="NZ_BJZO01000060.1"/>
</dbReference>
<dbReference type="Gene3D" id="3.90.550.10">
    <property type="entry name" value="Spore Coat Polysaccharide Biosynthesis Protein SpsA, Chain A"/>
    <property type="match status" value="1"/>
</dbReference>
<dbReference type="SUPFAM" id="SSF53448">
    <property type="entry name" value="Nucleotide-diphospho-sugar transferases"/>
    <property type="match status" value="1"/>
</dbReference>
<dbReference type="OrthoDB" id="9803306at2"/>
<evidence type="ECO:0000256" key="2">
    <source>
        <dbReference type="ARBA" id="ARBA00012415"/>
    </source>
</evidence>
<dbReference type="Proteomes" id="UP000321567">
    <property type="component" value="Unassembled WGS sequence"/>
</dbReference>